<feature type="region of interest" description="Disordered" evidence="1">
    <location>
        <begin position="1"/>
        <end position="23"/>
    </location>
</feature>
<dbReference type="EMBL" id="CACVKT020004442">
    <property type="protein sequence ID" value="CAC5390056.1"/>
    <property type="molecule type" value="Genomic_DNA"/>
</dbReference>
<proteinExistence type="predicted"/>
<accession>A0A6J8C3B7</accession>
<sequence length="229" mass="26826">MKSNHKGFSTHKGGGIKYSPEKSQITENPLHFLKKLSPSMKTPLMVHPSHPYYGLLKHGERDDDDKFHDLKRVINLSDDIRRKYIETPLLGESNEDYIKKAKINRGNGGDETKPYRQVHIEPDVFNSFESRWYQQNGPDHADKFAKIANWKRNDYESNTRQTFPKYNNFQIEHTISKKNKTFNNQSLQVDMISSQGTKFSFPKSRAISERSTNIRDTNNEFKINQNNRF</sequence>
<dbReference type="Proteomes" id="UP000507470">
    <property type="component" value="Unassembled WGS sequence"/>
</dbReference>
<name>A0A6J8C3B7_MYTCO</name>
<protein>
    <submittedName>
        <fullName evidence="2">Uncharacterized protein</fullName>
    </submittedName>
</protein>
<keyword evidence="3" id="KW-1185">Reference proteome</keyword>
<evidence type="ECO:0000313" key="3">
    <source>
        <dbReference type="Proteomes" id="UP000507470"/>
    </source>
</evidence>
<dbReference type="AlphaFoldDB" id="A0A6J8C3B7"/>
<evidence type="ECO:0000313" key="2">
    <source>
        <dbReference type="EMBL" id="CAC5390056.1"/>
    </source>
</evidence>
<gene>
    <name evidence="2" type="ORF">MCOR_25178</name>
</gene>
<evidence type="ECO:0000256" key="1">
    <source>
        <dbReference type="SAM" id="MobiDB-lite"/>
    </source>
</evidence>
<dbReference type="OrthoDB" id="10333737at2759"/>
<organism evidence="2 3">
    <name type="scientific">Mytilus coruscus</name>
    <name type="common">Sea mussel</name>
    <dbReference type="NCBI Taxonomy" id="42192"/>
    <lineage>
        <taxon>Eukaryota</taxon>
        <taxon>Metazoa</taxon>
        <taxon>Spiralia</taxon>
        <taxon>Lophotrochozoa</taxon>
        <taxon>Mollusca</taxon>
        <taxon>Bivalvia</taxon>
        <taxon>Autobranchia</taxon>
        <taxon>Pteriomorphia</taxon>
        <taxon>Mytilida</taxon>
        <taxon>Mytiloidea</taxon>
        <taxon>Mytilidae</taxon>
        <taxon>Mytilinae</taxon>
        <taxon>Mytilus</taxon>
    </lineage>
</organism>
<reference evidence="2 3" key="1">
    <citation type="submission" date="2020-06" db="EMBL/GenBank/DDBJ databases">
        <authorList>
            <person name="Li R."/>
            <person name="Bekaert M."/>
        </authorList>
    </citation>
    <scope>NUCLEOTIDE SEQUENCE [LARGE SCALE GENOMIC DNA]</scope>
    <source>
        <strain evidence="3">wild</strain>
    </source>
</reference>